<accession>A0A4R0GQE0</accession>
<dbReference type="AlphaFoldDB" id="A0A4R0GQE0"/>
<evidence type="ECO:0008006" key="4">
    <source>
        <dbReference type="Google" id="ProtNLM"/>
    </source>
</evidence>
<dbReference type="OrthoDB" id="3375511at2"/>
<gene>
    <name evidence="2" type="ORF">E0H26_06105</name>
</gene>
<evidence type="ECO:0000256" key="1">
    <source>
        <dbReference type="SAM" id="Phobius"/>
    </source>
</evidence>
<keyword evidence="1" id="KW-0472">Membrane</keyword>
<evidence type="ECO:0000313" key="2">
    <source>
        <dbReference type="EMBL" id="TCB98982.1"/>
    </source>
</evidence>
<organism evidence="2 3">
    <name type="scientific">Micromonospora zingiberis</name>
    <dbReference type="NCBI Taxonomy" id="2053011"/>
    <lineage>
        <taxon>Bacteria</taxon>
        <taxon>Bacillati</taxon>
        <taxon>Actinomycetota</taxon>
        <taxon>Actinomycetes</taxon>
        <taxon>Micromonosporales</taxon>
        <taxon>Micromonosporaceae</taxon>
        <taxon>Micromonospora</taxon>
    </lineage>
</organism>
<evidence type="ECO:0000313" key="3">
    <source>
        <dbReference type="Proteomes" id="UP000292274"/>
    </source>
</evidence>
<protein>
    <recommendedName>
        <fullName evidence="4">Thioredoxin domain-containing protein</fullName>
    </recommendedName>
</protein>
<keyword evidence="1" id="KW-1133">Transmembrane helix</keyword>
<reference evidence="2 3" key="1">
    <citation type="submission" date="2019-02" db="EMBL/GenBank/DDBJ databases">
        <title>Jishengella sp. nov., isolated from a root of Zingiber montanum.</title>
        <authorList>
            <person name="Kuncharoen N."/>
            <person name="Kudo T."/>
            <person name="Masahiro Y."/>
            <person name="Ohkuma M."/>
            <person name="Tanasupawat S."/>
        </authorList>
    </citation>
    <scope>NUCLEOTIDE SEQUENCE [LARGE SCALE GENOMIC DNA]</scope>
    <source>
        <strain evidence="2 3">PLAI 1-1</strain>
    </source>
</reference>
<keyword evidence="1" id="KW-0812">Transmembrane</keyword>
<comment type="caution">
    <text evidence="2">The sequence shown here is derived from an EMBL/GenBank/DDBJ whole genome shotgun (WGS) entry which is preliminary data.</text>
</comment>
<name>A0A4R0GQE0_9ACTN</name>
<sequence length="225" mass="22992">MGKADADGPGLPDLPPEWGRLVVPDDASALAEEAEQLRRELRLRVVRQPRRWRPFTVPVLVLLIAVIAAVAGLATVTWTRAGRTPGPAASGPDPAPAPLTGRALPALDLVDAGQSPVPLRGLLPAVVLLVDGCACPQRVAEAAAAAPAGVSVVTVTAGSPPTAPVETDVLALGDPAGGLRAFLHLPVHPDAVTVLLADRSGRIVLVVAEVHTIADYQAELATLAG</sequence>
<proteinExistence type="predicted"/>
<dbReference type="EMBL" id="SJJR01000003">
    <property type="protein sequence ID" value="TCB98982.1"/>
    <property type="molecule type" value="Genomic_DNA"/>
</dbReference>
<dbReference type="Proteomes" id="UP000292274">
    <property type="component" value="Unassembled WGS sequence"/>
</dbReference>
<feature type="transmembrane region" description="Helical" evidence="1">
    <location>
        <begin position="57"/>
        <end position="78"/>
    </location>
</feature>
<dbReference type="RefSeq" id="WP_131301819.1">
    <property type="nucleotide sequence ID" value="NZ_SJJR01000003.1"/>
</dbReference>
<keyword evidence="3" id="KW-1185">Reference proteome</keyword>